<evidence type="ECO:0000256" key="6">
    <source>
        <dbReference type="ARBA" id="ARBA00022655"/>
    </source>
</evidence>
<dbReference type="HAMAP" id="MF_00158">
    <property type="entry name" value="PanC"/>
    <property type="match status" value="1"/>
</dbReference>
<evidence type="ECO:0000256" key="9">
    <source>
        <dbReference type="ARBA" id="ARBA00029902"/>
    </source>
</evidence>
<dbReference type="EC" id="6.3.2.1" evidence="3"/>
<reference evidence="12 13" key="1">
    <citation type="submission" date="2010-05" db="EMBL/GenBank/DDBJ databases">
        <title>The Genome Sequence of Thecamonas trahens ATCC 50062.</title>
        <authorList>
            <consortium name="The Broad Institute Genome Sequencing Platform"/>
            <person name="Russ C."/>
            <person name="Cuomo C."/>
            <person name="Shea T."/>
            <person name="Young S.K."/>
            <person name="Zeng Q."/>
            <person name="Koehrsen M."/>
            <person name="Haas B."/>
            <person name="Borodovsky M."/>
            <person name="Guigo R."/>
            <person name="Alvarado L."/>
            <person name="Berlin A."/>
            <person name="Bochicchio J."/>
            <person name="Borenstein D."/>
            <person name="Chapman S."/>
            <person name="Chen Z."/>
            <person name="Freedman E."/>
            <person name="Gellesch M."/>
            <person name="Goldberg J."/>
            <person name="Griggs A."/>
            <person name="Gujja S."/>
            <person name="Heilman E."/>
            <person name="Heiman D."/>
            <person name="Hepburn T."/>
            <person name="Howarth C."/>
            <person name="Jen D."/>
            <person name="Larson L."/>
            <person name="Mehta T."/>
            <person name="Park D."/>
            <person name="Pearson M."/>
            <person name="Roberts A."/>
            <person name="Saif S."/>
            <person name="Shenoy N."/>
            <person name="Sisk P."/>
            <person name="Stolte C."/>
            <person name="Sykes S."/>
            <person name="Thomson T."/>
            <person name="Walk T."/>
            <person name="White J."/>
            <person name="Yandava C."/>
            <person name="Burger G."/>
            <person name="Gray M.W."/>
            <person name="Holland P.W.H."/>
            <person name="King N."/>
            <person name="Lang F.B.F."/>
            <person name="Roger A.J."/>
            <person name="Ruiz-Trillo I."/>
            <person name="Lander E."/>
            <person name="Nusbaum C."/>
        </authorList>
    </citation>
    <scope>NUCLEOTIDE SEQUENCE [LARGE SCALE GENOMIC DNA]</scope>
    <source>
        <strain evidence="12 13">ATCC 50062</strain>
    </source>
</reference>
<organism evidence="12 13">
    <name type="scientific">Thecamonas trahens ATCC 50062</name>
    <dbReference type="NCBI Taxonomy" id="461836"/>
    <lineage>
        <taxon>Eukaryota</taxon>
        <taxon>Apusozoa</taxon>
        <taxon>Apusomonadida</taxon>
        <taxon>Apusomonadidae</taxon>
        <taxon>Thecamonas</taxon>
    </lineage>
</organism>
<dbReference type="eggNOG" id="KOG3042">
    <property type="taxonomic scope" value="Eukaryota"/>
</dbReference>
<name>A0A0L0DEN8_THETB</name>
<comment type="catalytic activity">
    <reaction evidence="11">
        <text>(R)-pantoate + beta-alanine + ATP = (R)-pantothenate + AMP + diphosphate + H(+)</text>
        <dbReference type="Rhea" id="RHEA:10912"/>
        <dbReference type="ChEBI" id="CHEBI:15378"/>
        <dbReference type="ChEBI" id="CHEBI:15980"/>
        <dbReference type="ChEBI" id="CHEBI:29032"/>
        <dbReference type="ChEBI" id="CHEBI:30616"/>
        <dbReference type="ChEBI" id="CHEBI:33019"/>
        <dbReference type="ChEBI" id="CHEBI:57966"/>
        <dbReference type="ChEBI" id="CHEBI:456215"/>
        <dbReference type="EC" id="6.3.2.1"/>
    </reaction>
</comment>
<evidence type="ECO:0000256" key="1">
    <source>
        <dbReference type="ARBA" id="ARBA00004990"/>
    </source>
</evidence>
<dbReference type="OrthoDB" id="2020436at2759"/>
<dbReference type="AlphaFoldDB" id="A0A0L0DEN8"/>
<dbReference type="RefSeq" id="XP_013762562.1">
    <property type="nucleotide sequence ID" value="XM_013907108.1"/>
</dbReference>
<dbReference type="OMA" id="FHVDTEI"/>
<proteinExistence type="inferred from homology"/>
<keyword evidence="13" id="KW-1185">Reference proteome</keyword>
<keyword evidence="5 12" id="KW-0436">Ligase</keyword>
<dbReference type="InterPro" id="IPR003721">
    <property type="entry name" value="Pantoate_ligase"/>
</dbReference>
<keyword evidence="8" id="KW-0067">ATP-binding</keyword>
<dbReference type="InterPro" id="IPR014729">
    <property type="entry name" value="Rossmann-like_a/b/a_fold"/>
</dbReference>
<dbReference type="GO" id="GO:0004592">
    <property type="term" value="F:pantoate-beta-alanine ligase activity"/>
    <property type="evidence" value="ECO:0007669"/>
    <property type="project" value="UniProtKB-EC"/>
</dbReference>
<protein>
    <recommendedName>
        <fullName evidence="4">Pantoate--beta-alanine ligase</fullName>
        <ecNumber evidence="3">6.3.2.1</ecNumber>
    </recommendedName>
    <alternativeName>
        <fullName evidence="10">Pantoate-activating enzyme</fullName>
    </alternativeName>
    <alternativeName>
        <fullName evidence="9">Pantothenate synthetase</fullName>
    </alternativeName>
</protein>
<evidence type="ECO:0000256" key="5">
    <source>
        <dbReference type="ARBA" id="ARBA00022598"/>
    </source>
</evidence>
<dbReference type="PANTHER" id="PTHR21299:SF1">
    <property type="entry name" value="PANTOATE--BETA-ALANINE LIGASE"/>
    <property type="match status" value="1"/>
</dbReference>
<evidence type="ECO:0000256" key="4">
    <source>
        <dbReference type="ARBA" id="ARBA00015647"/>
    </source>
</evidence>
<comment type="pathway">
    <text evidence="1">Cofactor biosynthesis; (R)-pantothenate biosynthesis; (R)-pantothenate from (R)-pantoate and beta-alanine: step 1/1.</text>
</comment>
<dbReference type="EMBL" id="GL349435">
    <property type="protein sequence ID" value="KNC50685.1"/>
    <property type="molecule type" value="Genomic_DNA"/>
</dbReference>
<dbReference type="Proteomes" id="UP000054408">
    <property type="component" value="Unassembled WGS sequence"/>
</dbReference>
<dbReference type="PANTHER" id="PTHR21299">
    <property type="entry name" value="CYTIDYLATE KINASE/PANTOATE-BETA-ALANINE LIGASE"/>
    <property type="match status" value="1"/>
</dbReference>
<dbReference type="UniPathway" id="UPA00028">
    <property type="reaction ID" value="UER00005"/>
</dbReference>
<keyword evidence="7" id="KW-0547">Nucleotide-binding</keyword>
<dbReference type="Gene3D" id="3.40.50.620">
    <property type="entry name" value="HUPs"/>
    <property type="match status" value="1"/>
</dbReference>
<dbReference type="InterPro" id="IPR042176">
    <property type="entry name" value="Pantoate_ligase_C"/>
</dbReference>
<dbReference type="GeneID" id="25560623"/>
<dbReference type="GO" id="GO:0005524">
    <property type="term" value="F:ATP binding"/>
    <property type="evidence" value="ECO:0007669"/>
    <property type="project" value="UniProtKB-KW"/>
</dbReference>
<dbReference type="STRING" id="461836.A0A0L0DEN8"/>
<evidence type="ECO:0000256" key="7">
    <source>
        <dbReference type="ARBA" id="ARBA00022741"/>
    </source>
</evidence>
<accession>A0A0L0DEN8</accession>
<evidence type="ECO:0000313" key="13">
    <source>
        <dbReference type="Proteomes" id="UP000054408"/>
    </source>
</evidence>
<dbReference type="Gene3D" id="3.30.1300.10">
    <property type="entry name" value="Pantoate-beta-alanine ligase, C-terminal domain"/>
    <property type="match status" value="1"/>
</dbReference>
<comment type="similarity">
    <text evidence="2">Belongs to the pantothenate synthetase family.</text>
</comment>
<dbReference type="NCBIfam" id="TIGR00018">
    <property type="entry name" value="panC"/>
    <property type="match status" value="1"/>
</dbReference>
<dbReference type="Pfam" id="PF02569">
    <property type="entry name" value="Pantoate_ligase"/>
    <property type="match status" value="1"/>
</dbReference>
<evidence type="ECO:0000256" key="3">
    <source>
        <dbReference type="ARBA" id="ARBA00012219"/>
    </source>
</evidence>
<evidence type="ECO:0000256" key="10">
    <source>
        <dbReference type="ARBA" id="ARBA00032806"/>
    </source>
</evidence>
<dbReference type="SUPFAM" id="SSF52374">
    <property type="entry name" value="Nucleotidylyl transferase"/>
    <property type="match status" value="1"/>
</dbReference>
<evidence type="ECO:0000256" key="11">
    <source>
        <dbReference type="ARBA" id="ARBA00048258"/>
    </source>
</evidence>
<keyword evidence="6" id="KW-0566">Pantothenate biosynthesis</keyword>
<evidence type="ECO:0000256" key="8">
    <source>
        <dbReference type="ARBA" id="ARBA00022840"/>
    </source>
</evidence>
<sequence>MACIPATAAASWYSTTRPPASPQVVQRVDDLRKVVNELDRPLGFVPTMGALHDGHLSLVTAAGEACNSVVVSIFVNPTQFSETEDFSAYPRTLDGDLEALERNGVPVDVVWAPTVDDMYPHLGSVQESGRLPSLATRGGTLVRTEGVSDGLEAASRPHFFDGVCTVVTKLINAVSPDAMFLGQKDAQQCAVLRKMSRDLLLPLEVVVVPTVREPSGLALSSRNAYLTDDERASAAAIYQALEHTRAAHAAAPDKLTPSAIREDVAARITAAGGELDYVAASDPETLQDLDCNTPVERALVSVAVYWGESRTRLIDNMHFSAEQSTG</sequence>
<dbReference type="GO" id="GO:0015940">
    <property type="term" value="P:pantothenate biosynthetic process"/>
    <property type="evidence" value="ECO:0007669"/>
    <property type="project" value="UniProtKB-UniPathway"/>
</dbReference>
<gene>
    <name evidence="12" type="ORF">AMSG_00843</name>
</gene>
<evidence type="ECO:0000313" key="12">
    <source>
        <dbReference type="EMBL" id="KNC50685.1"/>
    </source>
</evidence>
<evidence type="ECO:0000256" key="2">
    <source>
        <dbReference type="ARBA" id="ARBA00009256"/>
    </source>
</evidence>